<evidence type="ECO:0000256" key="3">
    <source>
        <dbReference type="ARBA" id="ARBA00023145"/>
    </source>
</evidence>
<comment type="subunit">
    <text evidence="4">Heterodimer of an alpha subunit and a beta subunit processed from the same precursor.</text>
</comment>
<dbReference type="PIRSF" id="PIRSF001227">
    <property type="entry name" value="Pen_acylase"/>
    <property type="match status" value="1"/>
</dbReference>
<evidence type="ECO:0000313" key="10">
    <source>
        <dbReference type="Proteomes" id="UP000537141"/>
    </source>
</evidence>
<evidence type="ECO:0000256" key="1">
    <source>
        <dbReference type="ARBA" id="ARBA00006586"/>
    </source>
</evidence>
<dbReference type="Gene3D" id="2.30.120.10">
    <property type="match status" value="1"/>
</dbReference>
<dbReference type="InterPro" id="IPR014395">
    <property type="entry name" value="Pen/GL7ACA/AHL_acylase"/>
</dbReference>
<evidence type="ECO:0000256" key="5">
    <source>
        <dbReference type="PIRSR" id="PIRSR001227-1"/>
    </source>
</evidence>
<reference evidence="9 10" key="1">
    <citation type="submission" date="2020-08" db="EMBL/GenBank/DDBJ databases">
        <title>Genomic Encyclopedia of Type Strains, Phase IV (KMG-IV): sequencing the most valuable type-strain genomes for metagenomic binning, comparative biology and taxonomic classification.</title>
        <authorList>
            <person name="Goeker M."/>
        </authorList>
    </citation>
    <scope>NUCLEOTIDE SEQUENCE [LARGE SCALE GENOMIC DNA]</scope>
    <source>
        <strain evidence="9 10">DSM 26287</strain>
    </source>
</reference>
<keyword evidence="6" id="KW-0479">Metal-binding</keyword>
<dbReference type="CDD" id="cd03747">
    <property type="entry name" value="Ntn_PGA_like"/>
    <property type="match status" value="1"/>
</dbReference>
<feature type="binding site" evidence="6">
    <location>
        <position position="345"/>
    </location>
    <ligand>
        <name>Ca(2+)</name>
        <dbReference type="ChEBI" id="CHEBI:29108"/>
    </ligand>
</feature>
<dbReference type="RefSeq" id="WP_184420968.1">
    <property type="nucleotide sequence ID" value="NZ_AP027362.1"/>
</dbReference>
<dbReference type="Gene3D" id="1.10.1400.10">
    <property type="match status" value="1"/>
</dbReference>
<dbReference type="GO" id="GO:0008953">
    <property type="term" value="F:penicillin amidase activity"/>
    <property type="evidence" value="ECO:0007669"/>
    <property type="project" value="UniProtKB-EC"/>
</dbReference>
<gene>
    <name evidence="9" type="ORF">HNQ55_000064</name>
</gene>
<keyword evidence="8" id="KW-1133">Transmembrane helix</keyword>
<evidence type="ECO:0000256" key="2">
    <source>
        <dbReference type="ARBA" id="ARBA00022801"/>
    </source>
</evidence>
<keyword evidence="6" id="KW-0106">Calcium</keyword>
<keyword evidence="3" id="KW-0865">Zymogen</keyword>
<dbReference type="Gene3D" id="1.10.439.10">
    <property type="entry name" value="Penicillin Amidohydrolase, domain 1"/>
    <property type="match status" value="1"/>
</dbReference>
<feature type="binding site" evidence="6">
    <location>
        <position position="348"/>
    </location>
    <ligand>
        <name>Ca(2+)</name>
        <dbReference type="ChEBI" id="CHEBI:29108"/>
    </ligand>
</feature>
<protein>
    <submittedName>
        <fullName evidence="9">Penicillin amidase</fullName>
        <ecNumber evidence="9">3.5.1.11</ecNumber>
    </submittedName>
</protein>
<dbReference type="Proteomes" id="UP000537141">
    <property type="component" value="Unassembled WGS sequence"/>
</dbReference>
<dbReference type="Gene3D" id="3.60.20.10">
    <property type="entry name" value="Glutamine Phosphoribosylpyrophosphate, subunit 1, domain 1"/>
    <property type="match status" value="1"/>
</dbReference>
<comment type="similarity">
    <text evidence="1">Belongs to the peptidase S45 family.</text>
</comment>
<keyword evidence="8" id="KW-0472">Membrane</keyword>
<proteinExistence type="inferred from homology"/>
<feature type="compositionally biased region" description="Polar residues" evidence="7">
    <location>
        <begin position="219"/>
        <end position="230"/>
    </location>
</feature>
<dbReference type="InterPro" id="IPR029055">
    <property type="entry name" value="Ntn_hydrolases_N"/>
</dbReference>
<comment type="cofactor">
    <cofactor evidence="6">
        <name>Ca(2+)</name>
        <dbReference type="ChEBI" id="CHEBI:29108"/>
    </cofactor>
    <text evidence="6">Binds 1 Ca(2+) ion per dimer.</text>
</comment>
<comment type="caution">
    <text evidence="9">The sequence shown here is derived from an EMBL/GenBank/DDBJ whole genome shotgun (WGS) entry which is preliminary data.</text>
</comment>
<dbReference type="PANTHER" id="PTHR34218">
    <property type="entry name" value="PEPTIDASE S45 PENICILLIN AMIDASE"/>
    <property type="match status" value="1"/>
</dbReference>
<evidence type="ECO:0000256" key="4">
    <source>
        <dbReference type="ARBA" id="ARBA00038735"/>
    </source>
</evidence>
<dbReference type="PANTHER" id="PTHR34218:SF4">
    <property type="entry name" value="ACYL-HOMOSERINE LACTONE ACYLASE QUIP"/>
    <property type="match status" value="1"/>
</dbReference>
<dbReference type="EMBL" id="JACHHU010000001">
    <property type="protein sequence ID" value="MBB6541590.1"/>
    <property type="molecule type" value="Genomic_DNA"/>
</dbReference>
<dbReference type="GO" id="GO:0017000">
    <property type="term" value="P:antibiotic biosynthetic process"/>
    <property type="evidence" value="ECO:0007669"/>
    <property type="project" value="InterPro"/>
</dbReference>
<dbReference type="SUPFAM" id="SSF56235">
    <property type="entry name" value="N-terminal nucleophile aminohydrolases (Ntn hydrolases)"/>
    <property type="match status" value="1"/>
</dbReference>
<evidence type="ECO:0000256" key="8">
    <source>
        <dbReference type="SAM" id="Phobius"/>
    </source>
</evidence>
<feature type="active site" description="Nucleophile" evidence="5">
    <location>
        <position position="269"/>
    </location>
</feature>
<feature type="compositionally biased region" description="Low complexity" evidence="7">
    <location>
        <begin position="241"/>
        <end position="252"/>
    </location>
</feature>
<dbReference type="Pfam" id="PF01804">
    <property type="entry name" value="Penicil_amidase"/>
    <property type="match status" value="1"/>
</dbReference>
<dbReference type="InterPro" id="IPR043146">
    <property type="entry name" value="Penicillin_amidase_N_B-knob"/>
</dbReference>
<keyword evidence="2 9" id="KW-0378">Hydrolase</keyword>
<dbReference type="GO" id="GO:0046872">
    <property type="term" value="F:metal ion binding"/>
    <property type="evidence" value="ECO:0007669"/>
    <property type="project" value="UniProtKB-KW"/>
</dbReference>
<dbReference type="InterPro" id="IPR043147">
    <property type="entry name" value="Penicillin_amidase_A-knob"/>
</dbReference>
<dbReference type="EC" id="3.5.1.11" evidence="9"/>
<organism evidence="9 10">
    <name type="scientific">Thalassotalea piscium</name>
    <dbReference type="NCBI Taxonomy" id="1230533"/>
    <lineage>
        <taxon>Bacteria</taxon>
        <taxon>Pseudomonadati</taxon>
        <taxon>Pseudomonadota</taxon>
        <taxon>Gammaproteobacteria</taxon>
        <taxon>Alteromonadales</taxon>
        <taxon>Colwelliaceae</taxon>
        <taxon>Thalassotalea</taxon>
    </lineage>
</organism>
<feature type="transmembrane region" description="Helical" evidence="8">
    <location>
        <begin position="7"/>
        <end position="27"/>
    </location>
</feature>
<evidence type="ECO:0000256" key="7">
    <source>
        <dbReference type="SAM" id="MobiDB-lite"/>
    </source>
</evidence>
<dbReference type="AlphaFoldDB" id="A0A7X0TS08"/>
<feature type="binding site" evidence="6">
    <location>
        <position position="191"/>
    </location>
    <ligand>
        <name>Ca(2+)</name>
        <dbReference type="ChEBI" id="CHEBI:29108"/>
    </ligand>
</feature>
<dbReference type="InterPro" id="IPR002692">
    <property type="entry name" value="S45"/>
</dbReference>
<feature type="region of interest" description="Disordered" evidence="7">
    <location>
        <begin position="219"/>
        <end position="252"/>
    </location>
</feature>
<accession>A0A7X0TS08</accession>
<name>A0A7X0TS08_9GAMM</name>
<evidence type="ECO:0000256" key="6">
    <source>
        <dbReference type="PIRSR" id="PIRSR001227-2"/>
    </source>
</evidence>
<keyword evidence="10" id="KW-1185">Reference proteome</keyword>
<dbReference type="InterPro" id="IPR023343">
    <property type="entry name" value="Penicillin_amidase_dom1"/>
</dbReference>
<sequence length="802" mass="89464">MMSLKRIALTVLFITSLIVAIITTWIYSQLDGSLPLLEGKTNVYGLKADVNIARDAQGIATITANNREDLATATGFIHAQERFFQMDLLRKNSAGELSSLFGDMTLAYDKSNRLHNFRKRAIDIINHLPNEQLSLLKAYAKGVNSGLDALKSPPFEYLLLQQTPAQWREEDSVLVIMSMYLDLQEAKGKREQSLATLYQSLGSEVFSFLTPKGSQWDATIDNTDNSNDFSPNKLPKSPWPNVTSTSNNANSTYNSTTLADYQTEQMPGSNNWAVAGNISQTGSAIVANDMHLGLSVPNTWFRASFSYPYKDKQINITGLTLPGTPLMVTGSNGHIAWGFTNSYGDWSDVIALETNADKSKYLTPEGYKAFTYQRHMIAVKGKEPTKFISKETIWGPVISAKDADNLLAYRWVAHDRQAVNFYAQALEYTHTAEHALEVAAKSGIPQQNFVVGDSAGNIGWTIMGAIPKKSTDFGDLPHSWANGDYSWQGYLLPQAYPKVLNPSTDRLWTANSRVVGGKMYEVIGNGGYALGARSHQIKQRLFEKQRFNEEDLLAIALDDDALFLKRWRNFILATVLTDETLEKFPNLTLAKNIIESESTLKASVDSVAYRIVRNFRITLRNKLFSELNDTLSSTTESFDFSVLAHQIETPLWQLITQKPTNYTALPASNWQQLFVDSFKEVINKMTENQSLDEATWGQQNVSNITHPLSNGVPLIGYWLDMPEVALPGDSYMPRVQGRAFGASQRMVVSPGHESSGIMQMPTSQSSHPWSPFYKKGHSDWQKGTASPFLPGKTQYNLTLVSY</sequence>
<evidence type="ECO:0000313" key="9">
    <source>
        <dbReference type="EMBL" id="MBB6541590.1"/>
    </source>
</evidence>
<keyword evidence="8" id="KW-0812">Transmembrane</keyword>